<accession>A0ABU3GEL5</accession>
<dbReference type="InterPro" id="IPR050261">
    <property type="entry name" value="FrsA_esterase"/>
</dbReference>
<evidence type="ECO:0000259" key="2">
    <source>
        <dbReference type="Pfam" id="PF05448"/>
    </source>
</evidence>
<dbReference type="PANTHER" id="PTHR22946">
    <property type="entry name" value="DIENELACTONE HYDROLASE DOMAIN-CONTAINING PROTEIN-RELATED"/>
    <property type="match status" value="1"/>
</dbReference>
<name>A0ABU3GEL5_9MICO</name>
<proteinExistence type="inferred from homology"/>
<comment type="caution">
    <text evidence="3">The sequence shown here is derived from an EMBL/GenBank/DDBJ whole genome shotgun (WGS) entry which is preliminary data.</text>
</comment>
<dbReference type="RefSeq" id="WP_311868109.1">
    <property type="nucleotide sequence ID" value="NZ_JAUZVT010000001.1"/>
</dbReference>
<sequence length="380" mass="40579">MADSARVDEQMPDLGPIAGYPDWPAFLEREQVPTSGSGTRRILASILASILGVRRAVAGDVRVEREWRSGGVHGRELSWQLPYGPRTRAWVLRPDDDRRGLPGLLGLHCHGGVRSVGAEQLLETDQAPHPSASRLRENVYGGLAPANDLARDGFVVLAHDTFSWGSRAFDLSHPTPRLAGLIAGREALWREEGVTPTEAERFDAVASLHEDSLAKAAGMLGTSLAGAVMTEDVAALDVLAGLDEVDAERLGTFGLSGGGGRAVMLRALDDRVRATVVTCMMATFASLVPREIDTHSWLLNSPGIRAAGDLPEIAASASPRELLVQYGAQDPLFPIEGMRDADRALAGTPGYRGTFFDDGHVSSPAMQDEARAFFAATLTA</sequence>
<dbReference type="Proteomes" id="UP001262835">
    <property type="component" value="Unassembled WGS sequence"/>
</dbReference>
<protein>
    <submittedName>
        <fullName evidence="3">Acetylxylan esterase</fullName>
    </submittedName>
</protein>
<evidence type="ECO:0000313" key="4">
    <source>
        <dbReference type="Proteomes" id="UP001262835"/>
    </source>
</evidence>
<dbReference type="Pfam" id="PF05448">
    <property type="entry name" value="AXE1"/>
    <property type="match status" value="1"/>
</dbReference>
<gene>
    <name evidence="3" type="ORF">Q9S78_00465</name>
</gene>
<organism evidence="3 4">
    <name type="scientific">Microbacterium aquilitoris</name>
    <dbReference type="NCBI Taxonomy" id="3067307"/>
    <lineage>
        <taxon>Bacteria</taxon>
        <taxon>Bacillati</taxon>
        <taxon>Actinomycetota</taxon>
        <taxon>Actinomycetes</taxon>
        <taxon>Micrococcales</taxon>
        <taxon>Microbacteriaceae</taxon>
        <taxon>Microbacterium</taxon>
    </lineage>
</organism>
<dbReference type="PANTHER" id="PTHR22946:SF8">
    <property type="entry name" value="ACETYL XYLAN ESTERASE DOMAIN-CONTAINING PROTEIN"/>
    <property type="match status" value="1"/>
</dbReference>
<dbReference type="InterPro" id="IPR008391">
    <property type="entry name" value="AXE1_dom"/>
</dbReference>
<dbReference type="EMBL" id="JAUZVT010000001">
    <property type="protein sequence ID" value="MDT3329128.1"/>
    <property type="molecule type" value="Genomic_DNA"/>
</dbReference>
<dbReference type="SUPFAM" id="SSF53474">
    <property type="entry name" value="alpha/beta-Hydrolases"/>
    <property type="match status" value="1"/>
</dbReference>
<evidence type="ECO:0000256" key="1">
    <source>
        <dbReference type="ARBA" id="ARBA00008645"/>
    </source>
</evidence>
<dbReference type="Gene3D" id="3.40.50.1820">
    <property type="entry name" value="alpha/beta hydrolase"/>
    <property type="match status" value="1"/>
</dbReference>
<feature type="domain" description="Acetyl xylan esterase" evidence="2">
    <location>
        <begin position="228"/>
        <end position="277"/>
    </location>
</feature>
<comment type="similarity">
    <text evidence="1">Belongs to the AB hydrolase superfamily.</text>
</comment>
<keyword evidence="4" id="KW-1185">Reference proteome</keyword>
<evidence type="ECO:0000313" key="3">
    <source>
        <dbReference type="EMBL" id="MDT3329128.1"/>
    </source>
</evidence>
<dbReference type="InterPro" id="IPR029058">
    <property type="entry name" value="AB_hydrolase_fold"/>
</dbReference>
<reference evidence="3 4" key="1">
    <citation type="submission" date="2023-08" db="EMBL/GenBank/DDBJ databases">
        <title>Microbacterium aquilitoris sp. nov. and Microbacterium gwkjibeachense sp. nov., isolated from beach.</title>
        <authorList>
            <person name="Lee S.D."/>
            <person name="Yang H."/>
            <person name="Kim I."/>
        </authorList>
    </citation>
    <scope>NUCLEOTIDE SEQUENCE [LARGE SCALE GENOMIC DNA]</scope>
    <source>
        <strain evidence="3 4">KSW-18</strain>
    </source>
</reference>